<dbReference type="GO" id="GO:0003700">
    <property type="term" value="F:DNA-binding transcription factor activity"/>
    <property type="evidence" value="ECO:0007669"/>
    <property type="project" value="TreeGrafter"/>
</dbReference>
<dbReference type="InterPro" id="IPR001647">
    <property type="entry name" value="HTH_TetR"/>
</dbReference>
<organism evidence="7 8">
    <name type="scientific">Phyllobacterium zundukense</name>
    <dbReference type="NCBI Taxonomy" id="1867719"/>
    <lineage>
        <taxon>Bacteria</taxon>
        <taxon>Pseudomonadati</taxon>
        <taxon>Pseudomonadota</taxon>
        <taxon>Alphaproteobacteria</taxon>
        <taxon>Hyphomicrobiales</taxon>
        <taxon>Phyllobacteriaceae</taxon>
        <taxon>Phyllobacterium</taxon>
    </lineage>
</organism>
<gene>
    <name evidence="7" type="ORF">B5P45_01130</name>
</gene>
<dbReference type="Pfam" id="PF13977">
    <property type="entry name" value="TetR_C_6"/>
    <property type="match status" value="1"/>
</dbReference>
<reference evidence="7 8" key="1">
    <citation type="journal article" date="2017" name="Int J Environ Stud">
        <title>Does the Miocene-Pliocene relict legume Oxytropis triphylla form nitrogen-fixing nodules with a combination of bacterial strains?</title>
        <authorList>
            <person name="Safronova V."/>
            <person name="Belimov A."/>
            <person name="Sazanova A."/>
            <person name="Kuznetsova I."/>
            <person name="Popova J."/>
            <person name="Andronov E."/>
            <person name="Verkhozina A."/>
            <person name="Tikhonovich I."/>
        </authorList>
    </citation>
    <scope>NUCLEOTIDE SEQUENCE [LARGE SCALE GENOMIC DNA]</scope>
    <source>
        <strain evidence="7 8">Tri-38</strain>
    </source>
</reference>
<comment type="caution">
    <text evidence="7">The sequence shown here is derived from an EMBL/GenBank/DDBJ whole genome shotgun (WGS) entry which is preliminary data.</text>
</comment>
<proteinExistence type="predicted"/>
<protein>
    <recommendedName>
        <fullName evidence="6">HTH tetR-type domain-containing protein</fullName>
    </recommendedName>
</protein>
<dbReference type="PRINTS" id="PR00455">
    <property type="entry name" value="HTHTETR"/>
</dbReference>
<keyword evidence="8" id="KW-1185">Reference proteome</keyword>
<dbReference type="EMBL" id="MZMT01000003">
    <property type="protein sequence ID" value="PIO46437.1"/>
    <property type="molecule type" value="Genomic_DNA"/>
</dbReference>
<keyword evidence="2" id="KW-0805">Transcription regulation</keyword>
<dbReference type="Gene3D" id="1.10.357.10">
    <property type="entry name" value="Tetracycline Repressor, domain 2"/>
    <property type="match status" value="1"/>
</dbReference>
<keyword evidence="3 5" id="KW-0238">DNA-binding</keyword>
<keyword evidence="4" id="KW-0804">Transcription</keyword>
<dbReference type="AlphaFoldDB" id="A0A2N9W3W9"/>
<dbReference type="InterPro" id="IPR009057">
    <property type="entry name" value="Homeodomain-like_sf"/>
</dbReference>
<keyword evidence="1" id="KW-0678">Repressor</keyword>
<dbReference type="GO" id="GO:0000976">
    <property type="term" value="F:transcription cis-regulatory region binding"/>
    <property type="evidence" value="ECO:0007669"/>
    <property type="project" value="TreeGrafter"/>
</dbReference>
<dbReference type="Pfam" id="PF00440">
    <property type="entry name" value="TetR_N"/>
    <property type="match status" value="1"/>
</dbReference>
<sequence>MRENVLSFLIWALMVDHVLPKQAANLSDDESDGASHCFVAKLFGKRARNREAQEERILNAAMTCFIRSGFRGASMNEICSEAGMSPGALYRYFPSKEAIIEKISAAHRQESAEILDRMLTSRNIIDAVTQVGIDHVRKMSLNTTGPGPRDSSARLFVEVRAEAMRNEGVAAICELHEGLMREKLLTAFTAAKERGEIDPVTDMELLVATLAAMGEGIIMRNFPSLGVPVEALEPVFRALAVAMLRPTNNQDK</sequence>
<dbReference type="SUPFAM" id="SSF46689">
    <property type="entry name" value="Homeodomain-like"/>
    <property type="match status" value="1"/>
</dbReference>
<evidence type="ECO:0000313" key="8">
    <source>
        <dbReference type="Proteomes" id="UP000232163"/>
    </source>
</evidence>
<evidence type="ECO:0000256" key="5">
    <source>
        <dbReference type="PROSITE-ProRule" id="PRU00335"/>
    </source>
</evidence>
<feature type="domain" description="HTH tetR-type" evidence="6">
    <location>
        <begin position="51"/>
        <end position="111"/>
    </location>
</feature>
<dbReference type="SUPFAM" id="SSF48498">
    <property type="entry name" value="Tetracyclin repressor-like, C-terminal domain"/>
    <property type="match status" value="1"/>
</dbReference>
<dbReference type="PANTHER" id="PTHR30055">
    <property type="entry name" value="HTH-TYPE TRANSCRIPTIONAL REGULATOR RUTR"/>
    <property type="match status" value="1"/>
</dbReference>
<evidence type="ECO:0000313" key="7">
    <source>
        <dbReference type="EMBL" id="PIO46437.1"/>
    </source>
</evidence>
<accession>A0A2N9W3W9</accession>
<evidence type="ECO:0000256" key="4">
    <source>
        <dbReference type="ARBA" id="ARBA00023163"/>
    </source>
</evidence>
<evidence type="ECO:0000256" key="3">
    <source>
        <dbReference type="ARBA" id="ARBA00023125"/>
    </source>
</evidence>
<dbReference type="InterPro" id="IPR039538">
    <property type="entry name" value="BetI_C"/>
</dbReference>
<evidence type="ECO:0000256" key="2">
    <source>
        <dbReference type="ARBA" id="ARBA00023015"/>
    </source>
</evidence>
<dbReference type="PROSITE" id="PS50977">
    <property type="entry name" value="HTH_TETR_2"/>
    <property type="match status" value="1"/>
</dbReference>
<dbReference type="InterPro" id="IPR050109">
    <property type="entry name" value="HTH-type_TetR-like_transc_reg"/>
</dbReference>
<evidence type="ECO:0000259" key="6">
    <source>
        <dbReference type="PROSITE" id="PS50977"/>
    </source>
</evidence>
<feature type="DNA-binding region" description="H-T-H motif" evidence="5">
    <location>
        <begin position="74"/>
        <end position="93"/>
    </location>
</feature>
<name>A0A2N9W3W9_9HYPH</name>
<dbReference type="Gene3D" id="1.10.10.60">
    <property type="entry name" value="Homeodomain-like"/>
    <property type="match status" value="1"/>
</dbReference>
<dbReference type="InterPro" id="IPR036271">
    <property type="entry name" value="Tet_transcr_reg_TetR-rel_C_sf"/>
</dbReference>
<evidence type="ECO:0000256" key="1">
    <source>
        <dbReference type="ARBA" id="ARBA00022491"/>
    </source>
</evidence>
<dbReference type="PANTHER" id="PTHR30055:SF226">
    <property type="entry name" value="HTH-TYPE TRANSCRIPTIONAL REGULATOR PKSA"/>
    <property type="match status" value="1"/>
</dbReference>
<dbReference type="Proteomes" id="UP000232163">
    <property type="component" value="Unassembled WGS sequence"/>
</dbReference>